<dbReference type="Proteomes" id="UP001281410">
    <property type="component" value="Unassembled WGS sequence"/>
</dbReference>
<protein>
    <submittedName>
        <fullName evidence="1">Uncharacterized protein</fullName>
    </submittedName>
</protein>
<gene>
    <name evidence="1" type="ORF">Dsin_014004</name>
</gene>
<dbReference type="EMBL" id="JANJYJ010000004">
    <property type="protein sequence ID" value="KAK3220034.1"/>
    <property type="molecule type" value="Genomic_DNA"/>
</dbReference>
<organism evidence="1 2">
    <name type="scientific">Dipteronia sinensis</name>
    <dbReference type="NCBI Taxonomy" id="43782"/>
    <lineage>
        <taxon>Eukaryota</taxon>
        <taxon>Viridiplantae</taxon>
        <taxon>Streptophyta</taxon>
        <taxon>Embryophyta</taxon>
        <taxon>Tracheophyta</taxon>
        <taxon>Spermatophyta</taxon>
        <taxon>Magnoliopsida</taxon>
        <taxon>eudicotyledons</taxon>
        <taxon>Gunneridae</taxon>
        <taxon>Pentapetalae</taxon>
        <taxon>rosids</taxon>
        <taxon>malvids</taxon>
        <taxon>Sapindales</taxon>
        <taxon>Sapindaceae</taxon>
        <taxon>Hippocastanoideae</taxon>
        <taxon>Acereae</taxon>
        <taxon>Dipteronia</taxon>
    </lineage>
</organism>
<evidence type="ECO:0000313" key="1">
    <source>
        <dbReference type="EMBL" id="KAK3220034.1"/>
    </source>
</evidence>
<reference evidence="1" key="1">
    <citation type="journal article" date="2023" name="Plant J.">
        <title>Genome sequences and population genomics provide insights into the demographic history, inbreeding, and mutation load of two 'living fossil' tree species of Dipteronia.</title>
        <authorList>
            <person name="Feng Y."/>
            <person name="Comes H.P."/>
            <person name="Chen J."/>
            <person name="Zhu S."/>
            <person name="Lu R."/>
            <person name="Zhang X."/>
            <person name="Li P."/>
            <person name="Qiu J."/>
            <person name="Olsen K.M."/>
            <person name="Qiu Y."/>
        </authorList>
    </citation>
    <scope>NUCLEOTIDE SEQUENCE</scope>
    <source>
        <strain evidence="1">NBL</strain>
    </source>
</reference>
<dbReference type="AlphaFoldDB" id="A0AAE0AM94"/>
<accession>A0AAE0AM94</accession>
<proteinExistence type="predicted"/>
<keyword evidence="2" id="KW-1185">Reference proteome</keyword>
<comment type="caution">
    <text evidence="1">The sequence shown here is derived from an EMBL/GenBank/DDBJ whole genome shotgun (WGS) entry which is preliminary data.</text>
</comment>
<name>A0AAE0AM94_9ROSI</name>
<sequence>MKGLFLIRDIPVRVFHRLMHFKEYQSQVMCAATVQDVTQARQVALVSYKLFGKRPDIKCFKLPMEESCIARGSGLSCLDALRRKVRHKIVLHSSHYPERHHQLTLESAAGSLDLLVSCSKSMVLEKGQKR</sequence>
<evidence type="ECO:0000313" key="2">
    <source>
        <dbReference type="Proteomes" id="UP001281410"/>
    </source>
</evidence>